<accession>A0ABX7QNA5</accession>
<evidence type="ECO:0008006" key="4">
    <source>
        <dbReference type="Google" id="ProtNLM"/>
    </source>
</evidence>
<evidence type="ECO:0000313" key="2">
    <source>
        <dbReference type="EMBL" id="QSX32844.1"/>
    </source>
</evidence>
<sequence>MTWLICLFIVGSMVYLITPQNAADHTQRAMLGLSAISQPKLLMLLPLVILVWLAIKAFAMPFSFYTLAAVSFVTTSIVLLVPRWRIAILPCAFLSLFSALLGVVWG</sequence>
<evidence type="ECO:0000313" key="3">
    <source>
        <dbReference type="Proteomes" id="UP000662770"/>
    </source>
</evidence>
<dbReference type="RefSeq" id="WP_207354084.1">
    <property type="nucleotide sequence ID" value="NZ_CP071503.1"/>
</dbReference>
<dbReference type="EMBL" id="CP071503">
    <property type="protein sequence ID" value="QSX32844.1"/>
    <property type="molecule type" value="Genomic_DNA"/>
</dbReference>
<name>A0ABX7QNA5_9GAMM</name>
<feature type="transmembrane region" description="Helical" evidence="1">
    <location>
        <begin position="87"/>
        <end position="105"/>
    </location>
</feature>
<organism evidence="2 3">
    <name type="scientific">Shewanella avicenniae</name>
    <dbReference type="NCBI Taxonomy" id="2814294"/>
    <lineage>
        <taxon>Bacteria</taxon>
        <taxon>Pseudomonadati</taxon>
        <taxon>Pseudomonadota</taxon>
        <taxon>Gammaproteobacteria</taxon>
        <taxon>Alteromonadales</taxon>
        <taxon>Shewanellaceae</taxon>
        <taxon>Shewanella</taxon>
    </lineage>
</organism>
<proteinExistence type="predicted"/>
<keyword evidence="1" id="KW-1133">Transmembrane helix</keyword>
<protein>
    <recommendedName>
        <fullName evidence="4">DUF3325 domain-containing protein</fullName>
    </recommendedName>
</protein>
<evidence type="ECO:0000256" key="1">
    <source>
        <dbReference type="SAM" id="Phobius"/>
    </source>
</evidence>
<dbReference type="Proteomes" id="UP000662770">
    <property type="component" value="Chromosome"/>
</dbReference>
<feature type="transmembrane region" description="Helical" evidence="1">
    <location>
        <begin position="62"/>
        <end position="81"/>
    </location>
</feature>
<keyword evidence="3" id="KW-1185">Reference proteome</keyword>
<reference evidence="2 3" key="1">
    <citation type="submission" date="2021-03" db="EMBL/GenBank/DDBJ databases">
        <title>Novel species identification of genus Shewanella.</title>
        <authorList>
            <person name="Liu G."/>
            <person name="Zhang Q."/>
        </authorList>
    </citation>
    <scope>NUCLEOTIDE SEQUENCE [LARGE SCALE GENOMIC DNA]</scope>
    <source>
        <strain evidence="2 3">FJAT-51800</strain>
    </source>
</reference>
<gene>
    <name evidence="2" type="ORF">JYB87_13980</name>
</gene>
<keyword evidence="1" id="KW-0812">Transmembrane</keyword>
<feature type="transmembrane region" description="Helical" evidence="1">
    <location>
        <begin position="38"/>
        <end position="55"/>
    </location>
</feature>
<keyword evidence="1" id="KW-0472">Membrane</keyword>